<evidence type="ECO:0000256" key="5">
    <source>
        <dbReference type="ARBA" id="ARBA00022842"/>
    </source>
</evidence>
<keyword evidence="5" id="KW-0460">Magnesium</keyword>
<dbReference type="Proteomes" id="UP000046393">
    <property type="component" value="Unplaced"/>
</dbReference>
<evidence type="ECO:0000313" key="9">
    <source>
        <dbReference type="Proteomes" id="UP000046393"/>
    </source>
</evidence>
<dbReference type="Gene3D" id="3.90.79.20">
    <property type="match status" value="1"/>
</dbReference>
<feature type="domain" description="Nudix hydrolase" evidence="8">
    <location>
        <begin position="246"/>
        <end position="376"/>
    </location>
</feature>
<keyword evidence="7" id="KW-1133">Transmembrane helix</keyword>
<dbReference type="GO" id="GO:0046872">
    <property type="term" value="F:metal ion binding"/>
    <property type="evidence" value="ECO:0007669"/>
    <property type="project" value="UniProtKB-KW"/>
</dbReference>
<dbReference type="STRING" id="451379.A0A0N5AX87"/>
<dbReference type="EC" id="3.6.1.22" evidence="2"/>
<accession>A0A0N5AX87</accession>
<dbReference type="GO" id="GO:0016787">
    <property type="term" value="F:hydrolase activity"/>
    <property type="evidence" value="ECO:0007669"/>
    <property type="project" value="UniProtKB-KW"/>
</dbReference>
<evidence type="ECO:0000256" key="7">
    <source>
        <dbReference type="SAM" id="Phobius"/>
    </source>
</evidence>
<organism evidence="9 10">
    <name type="scientific">Syphacia muris</name>
    <dbReference type="NCBI Taxonomy" id="451379"/>
    <lineage>
        <taxon>Eukaryota</taxon>
        <taxon>Metazoa</taxon>
        <taxon>Ecdysozoa</taxon>
        <taxon>Nematoda</taxon>
        <taxon>Chromadorea</taxon>
        <taxon>Rhabditida</taxon>
        <taxon>Spirurina</taxon>
        <taxon>Oxyuridomorpha</taxon>
        <taxon>Oxyuroidea</taxon>
        <taxon>Oxyuridae</taxon>
        <taxon>Syphacia</taxon>
    </lineage>
</organism>
<dbReference type="PANTHER" id="PTHR11383:SF3">
    <property type="entry name" value="NAD(P)H PYROPHOSPHATASE NUDT13, MITOCHONDRIAL"/>
    <property type="match status" value="1"/>
</dbReference>
<dbReference type="InterPro" id="IPR020084">
    <property type="entry name" value="NUDIX_hydrolase_CS"/>
</dbReference>
<dbReference type="PROSITE" id="PS00893">
    <property type="entry name" value="NUDIX_BOX"/>
    <property type="match status" value="1"/>
</dbReference>
<sequence length="406" mass="46328">MDLAHWTFMVIDAVQRLPLWTTVVRKFCHQYSDEYIRYHLFLLVIIAFGYYFNNFIIGPLLKQEVKVHLMEHWNASDVSLCGELPKSYFALMVNKKPLIKKSQSNLQYLHFLSHQGKELSNTLSDYGLKIDLNCCALLDAFKDDQYDFTPLMGLSLQCAEMPEDSPITIDYHLNKLANSLGGNFMDLKLALTLSLEKDRNLVAKMQSLLKWSRNWRYCPSCATPLRMRISKAAAFCVSCKKMYYPPLSPVAACLITDPNNTKALLIRHRGAENDVFTIVSGFAQIGESFEETVRREVAEEIGIECKKISAIKASASWPVSYGSLMCGFVAVADPTEKAIFLMINVDEIESAIWFSRADIKNAFVQTKLNYLKNSRPVSSERNVEECFTIPPEGSIAFQLIERWLRF</sequence>
<evidence type="ECO:0000256" key="1">
    <source>
        <dbReference type="ARBA" id="ARBA00001946"/>
    </source>
</evidence>
<dbReference type="Gene3D" id="3.90.79.10">
    <property type="entry name" value="Nucleoside Triphosphate Pyrophosphohydrolase"/>
    <property type="match status" value="1"/>
</dbReference>
<evidence type="ECO:0000313" key="10">
    <source>
        <dbReference type="WBParaSite" id="SMUV_0000956001-mRNA-1"/>
    </source>
</evidence>
<dbReference type="InterPro" id="IPR015797">
    <property type="entry name" value="NUDIX_hydrolase-like_dom_sf"/>
</dbReference>
<dbReference type="InterPro" id="IPR049734">
    <property type="entry name" value="NudC-like_C"/>
</dbReference>
<dbReference type="Pfam" id="PF00293">
    <property type="entry name" value="NUDIX"/>
    <property type="match status" value="1"/>
</dbReference>
<dbReference type="SUPFAM" id="SSF55811">
    <property type="entry name" value="Nudix"/>
    <property type="match status" value="1"/>
</dbReference>
<dbReference type="WBParaSite" id="SMUV_0000956001-mRNA-1">
    <property type="protein sequence ID" value="SMUV_0000956001-mRNA-1"/>
    <property type="gene ID" value="SMUV_0000956001"/>
</dbReference>
<dbReference type="PROSITE" id="PS51462">
    <property type="entry name" value="NUDIX"/>
    <property type="match status" value="1"/>
</dbReference>
<dbReference type="CDD" id="cd03429">
    <property type="entry name" value="NUDIX_NADH_pyrophosphatase_Nudt13"/>
    <property type="match status" value="1"/>
</dbReference>
<evidence type="ECO:0000256" key="3">
    <source>
        <dbReference type="ARBA" id="ARBA00022723"/>
    </source>
</evidence>
<keyword evidence="9" id="KW-1185">Reference proteome</keyword>
<dbReference type="InterPro" id="IPR000086">
    <property type="entry name" value="NUDIX_hydrolase_dom"/>
</dbReference>
<keyword evidence="7" id="KW-0812">Transmembrane</keyword>
<keyword evidence="4" id="KW-0378">Hydrolase</keyword>
<reference evidence="10" key="1">
    <citation type="submission" date="2017-02" db="UniProtKB">
        <authorList>
            <consortium name="WormBaseParasite"/>
        </authorList>
    </citation>
    <scope>IDENTIFICATION</scope>
</reference>
<protein>
    <recommendedName>
        <fullName evidence="2">NAD(+) diphosphatase</fullName>
        <ecNumber evidence="2">3.6.1.22</ecNumber>
    </recommendedName>
</protein>
<feature type="transmembrane region" description="Helical" evidence="7">
    <location>
        <begin position="35"/>
        <end position="52"/>
    </location>
</feature>
<keyword evidence="6" id="KW-0520">NAD</keyword>
<keyword evidence="7" id="KW-0472">Membrane</keyword>
<name>A0A0N5AX87_9BILA</name>
<keyword evidence="3" id="KW-0479">Metal-binding</keyword>
<proteinExistence type="predicted"/>
<dbReference type="PANTHER" id="PTHR11383">
    <property type="entry name" value="NUCLEOSIDE DIPHOSPHATE-LINKED MOIETY X MOTIF 13"/>
    <property type="match status" value="1"/>
</dbReference>
<evidence type="ECO:0000256" key="4">
    <source>
        <dbReference type="ARBA" id="ARBA00022801"/>
    </source>
</evidence>
<evidence type="ECO:0000259" key="8">
    <source>
        <dbReference type="PROSITE" id="PS51462"/>
    </source>
</evidence>
<dbReference type="AlphaFoldDB" id="A0A0N5AX87"/>
<evidence type="ECO:0000256" key="2">
    <source>
        <dbReference type="ARBA" id="ARBA00012381"/>
    </source>
</evidence>
<evidence type="ECO:0000256" key="6">
    <source>
        <dbReference type="ARBA" id="ARBA00023027"/>
    </source>
</evidence>
<comment type="cofactor">
    <cofactor evidence="1">
        <name>Mg(2+)</name>
        <dbReference type="ChEBI" id="CHEBI:18420"/>
    </cofactor>
</comment>